<evidence type="ECO:0000256" key="4">
    <source>
        <dbReference type="ARBA" id="ARBA00022679"/>
    </source>
</evidence>
<dbReference type="Proteomes" id="UP000509579">
    <property type="component" value="Chromosome"/>
</dbReference>
<dbReference type="GO" id="GO:0008168">
    <property type="term" value="F:methyltransferase activity"/>
    <property type="evidence" value="ECO:0007669"/>
    <property type="project" value="UniProtKB-KW"/>
</dbReference>
<dbReference type="EMBL" id="CP054840">
    <property type="protein sequence ID" value="QKV54054.1"/>
    <property type="molecule type" value="Genomic_DNA"/>
</dbReference>
<keyword evidence="5" id="KW-0949">S-adenosyl-L-methionine</keyword>
<keyword evidence="8" id="KW-1185">Reference proteome</keyword>
<feature type="domain" description="Tetrapyrrole methylase" evidence="6">
    <location>
        <begin position="98"/>
        <end position="236"/>
    </location>
</feature>
<dbReference type="InterPro" id="IPR008189">
    <property type="entry name" value="rRNA_ssu_MeTfrase_I"/>
</dbReference>
<accession>A0A6N1X3L8</accession>
<evidence type="ECO:0000259" key="6">
    <source>
        <dbReference type="Pfam" id="PF00590"/>
    </source>
</evidence>
<dbReference type="Gene3D" id="3.30.950.10">
    <property type="entry name" value="Methyltransferase, Cobalt-precorrin-4 Transmethylase, Domain 2"/>
    <property type="match status" value="1"/>
</dbReference>
<dbReference type="Gene3D" id="3.40.1010.10">
    <property type="entry name" value="Cobalt-precorrin-4 Transmethylase, Domain 1"/>
    <property type="match status" value="1"/>
</dbReference>
<dbReference type="InterPro" id="IPR000878">
    <property type="entry name" value="4pyrrol_Mease"/>
</dbReference>
<proteinExistence type="predicted"/>
<dbReference type="SUPFAM" id="SSF53790">
    <property type="entry name" value="Tetrapyrrole methylase"/>
    <property type="match status" value="1"/>
</dbReference>
<reference evidence="7 8" key="1">
    <citation type="submission" date="2020-06" db="EMBL/GenBank/DDBJ databases">
        <title>Acidovorax antarctica sp. nov., isolated from Corinth ice sheet soil, Antarctic Fields Peninsula.</title>
        <authorList>
            <person name="Xu Q."/>
            <person name="Peng F."/>
        </authorList>
    </citation>
    <scope>NUCLEOTIDE SEQUENCE [LARGE SCALE GENOMIC DNA]</scope>
    <source>
        <strain evidence="7 8">16-35-5</strain>
    </source>
</reference>
<dbReference type="GO" id="GO:0006364">
    <property type="term" value="P:rRNA processing"/>
    <property type="evidence" value="ECO:0007669"/>
    <property type="project" value="UniProtKB-KW"/>
</dbReference>
<protein>
    <submittedName>
        <fullName evidence="7">SAM-dependent methyltransferase</fullName>
    </submittedName>
</protein>
<evidence type="ECO:0000313" key="8">
    <source>
        <dbReference type="Proteomes" id="UP000509579"/>
    </source>
</evidence>
<dbReference type="GO" id="GO:0032259">
    <property type="term" value="P:methylation"/>
    <property type="evidence" value="ECO:0007669"/>
    <property type="project" value="UniProtKB-KW"/>
</dbReference>
<dbReference type="InterPro" id="IPR014777">
    <property type="entry name" value="4pyrrole_Mease_sub1"/>
</dbReference>
<dbReference type="Pfam" id="PF00590">
    <property type="entry name" value="TP_methylase"/>
    <property type="match status" value="1"/>
</dbReference>
<dbReference type="PANTHER" id="PTHR46111:SF2">
    <property type="entry name" value="SAM-DEPENDENT METHYLTRANSFERASE"/>
    <property type="match status" value="1"/>
</dbReference>
<name>A0A6N1X3L8_9BURK</name>
<keyword evidence="1" id="KW-0963">Cytoplasm</keyword>
<sequence>MSGAANTARGTLYLVPAPLDFGCDSQAPLGDVLPEATLRRAASLTHWICENAKSTRGYLNRIAPLHPLAAPLQAQSIVELPREVHKKGDHGDKGSAVFDAKTLLAPALQGHDIGLVSEAGMPAIADPGSSVVRAAHDLGLAVVPLVGPVSLLLTLAASGLNGQNFAFVGYLPQDGAARAQRIRELEALALRQGQTQLFIETPYRNPALWQALLQTLQPNSRLALAAGLTLATARIESRLVRDWKQLPVPADNRTPVVFALGR</sequence>
<keyword evidence="4 7" id="KW-0808">Transferase</keyword>
<keyword evidence="2" id="KW-0698">rRNA processing</keyword>
<evidence type="ECO:0000256" key="2">
    <source>
        <dbReference type="ARBA" id="ARBA00022552"/>
    </source>
</evidence>
<evidence type="ECO:0000256" key="3">
    <source>
        <dbReference type="ARBA" id="ARBA00022603"/>
    </source>
</evidence>
<evidence type="ECO:0000256" key="5">
    <source>
        <dbReference type="ARBA" id="ARBA00022691"/>
    </source>
</evidence>
<dbReference type="PANTHER" id="PTHR46111">
    <property type="entry name" value="RIBOSOMAL RNA SMALL SUBUNIT METHYLTRANSFERASE I"/>
    <property type="match status" value="1"/>
</dbReference>
<keyword evidence="3 7" id="KW-0489">Methyltransferase</keyword>
<dbReference type="RefSeq" id="WP_175504856.1">
    <property type="nucleotide sequence ID" value="NZ_CAURQT010000033.1"/>
</dbReference>
<evidence type="ECO:0000256" key="1">
    <source>
        <dbReference type="ARBA" id="ARBA00022490"/>
    </source>
</evidence>
<dbReference type="InterPro" id="IPR035996">
    <property type="entry name" value="4pyrrol_Methylase_sf"/>
</dbReference>
<dbReference type="KEGG" id="aant:HUK68_14730"/>
<gene>
    <name evidence="7" type="ORF">HUK68_14730</name>
</gene>
<dbReference type="InterPro" id="IPR014776">
    <property type="entry name" value="4pyrrole_Mease_sub2"/>
</dbReference>
<organism evidence="7 8">
    <name type="scientific">Comamonas antarctica</name>
    <dbReference type="NCBI Taxonomy" id="2743470"/>
    <lineage>
        <taxon>Bacteria</taxon>
        <taxon>Pseudomonadati</taxon>
        <taxon>Pseudomonadota</taxon>
        <taxon>Betaproteobacteria</taxon>
        <taxon>Burkholderiales</taxon>
        <taxon>Comamonadaceae</taxon>
        <taxon>Comamonas</taxon>
    </lineage>
</organism>
<evidence type="ECO:0000313" key="7">
    <source>
        <dbReference type="EMBL" id="QKV54054.1"/>
    </source>
</evidence>
<dbReference type="AlphaFoldDB" id="A0A6N1X3L8"/>
<dbReference type="CDD" id="cd11649">
    <property type="entry name" value="RsmI_like"/>
    <property type="match status" value="1"/>
</dbReference>